<keyword evidence="3" id="KW-1185">Reference proteome</keyword>
<comment type="caution">
    <text evidence="2">The sequence shown here is derived from an EMBL/GenBank/DDBJ whole genome shotgun (WGS) entry which is preliminary data.</text>
</comment>
<evidence type="ECO:0000256" key="1">
    <source>
        <dbReference type="SAM" id="MobiDB-lite"/>
    </source>
</evidence>
<feature type="compositionally biased region" description="Polar residues" evidence="1">
    <location>
        <begin position="58"/>
        <end position="69"/>
    </location>
</feature>
<accession>A0AAP0HRV2</accession>
<evidence type="ECO:0000313" key="2">
    <source>
        <dbReference type="EMBL" id="KAK9094276.1"/>
    </source>
</evidence>
<sequence length="136" mass="14844">MPHLSFLLQSRSPITKPHCAEHGKTSFDDDEDGEVHRRTAARASEAATVDGEGFGGSNFRQTATADPTASSQSQSQRRQRFQDELLYSVSDPSLISNGSETELLHSVSDPSLISIGTLTECNNSISDPLLIHEFRL</sequence>
<dbReference type="EMBL" id="JBBNAG010000011">
    <property type="protein sequence ID" value="KAK9094276.1"/>
    <property type="molecule type" value="Genomic_DNA"/>
</dbReference>
<feature type="region of interest" description="Disordered" evidence="1">
    <location>
        <begin position="1"/>
        <end position="81"/>
    </location>
</feature>
<dbReference type="AlphaFoldDB" id="A0AAP0HRV2"/>
<protein>
    <submittedName>
        <fullName evidence="2">Uncharacterized protein</fullName>
    </submittedName>
</protein>
<reference evidence="2 3" key="1">
    <citation type="submission" date="2024-01" db="EMBL/GenBank/DDBJ databases">
        <title>Genome assemblies of Stephania.</title>
        <authorList>
            <person name="Yang L."/>
        </authorList>
    </citation>
    <scope>NUCLEOTIDE SEQUENCE [LARGE SCALE GENOMIC DNA]</scope>
    <source>
        <strain evidence="2">JXDWG</strain>
        <tissue evidence="2">Leaf</tissue>
    </source>
</reference>
<name>A0AAP0HRV2_9MAGN</name>
<proteinExistence type="predicted"/>
<dbReference type="Proteomes" id="UP001419268">
    <property type="component" value="Unassembled WGS sequence"/>
</dbReference>
<feature type="compositionally biased region" description="Basic and acidic residues" evidence="1">
    <location>
        <begin position="18"/>
        <end position="27"/>
    </location>
</feature>
<gene>
    <name evidence="2" type="ORF">Scep_025745</name>
</gene>
<organism evidence="2 3">
    <name type="scientific">Stephania cephalantha</name>
    <dbReference type="NCBI Taxonomy" id="152367"/>
    <lineage>
        <taxon>Eukaryota</taxon>
        <taxon>Viridiplantae</taxon>
        <taxon>Streptophyta</taxon>
        <taxon>Embryophyta</taxon>
        <taxon>Tracheophyta</taxon>
        <taxon>Spermatophyta</taxon>
        <taxon>Magnoliopsida</taxon>
        <taxon>Ranunculales</taxon>
        <taxon>Menispermaceae</taxon>
        <taxon>Menispermoideae</taxon>
        <taxon>Cissampelideae</taxon>
        <taxon>Stephania</taxon>
    </lineage>
</organism>
<evidence type="ECO:0000313" key="3">
    <source>
        <dbReference type="Proteomes" id="UP001419268"/>
    </source>
</evidence>